<dbReference type="EMBL" id="CP017316">
    <property type="protein sequence ID" value="AOT62291.1"/>
    <property type="molecule type" value="Genomic_DNA"/>
</dbReference>
<evidence type="ECO:0000313" key="2">
    <source>
        <dbReference type="EMBL" id="AOT62291.1"/>
    </source>
</evidence>
<protein>
    <submittedName>
        <fullName evidence="2">Uncharacterized protein</fullName>
    </submittedName>
</protein>
<dbReference type="Proteomes" id="UP000095349">
    <property type="component" value="Chromosome"/>
</dbReference>
<feature type="region of interest" description="Disordered" evidence="1">
    <location>
        <begin position="1"/>
        <end position="151"/>
    </location>
</feature>
<evidence type="ECO:0000256" key="1">
    <source>
        <dbReference type="SAM" id="MobiDB-lite"/>
    </source>
</evidence>
<reference evidence="2 3" key="1">
    <citation type="submission" date="2016-09" db="EMBL/GenBank/DDBJ databases">
        <title>Streptomyces rubrolavendulae MJM4426 Genome sequencing and assembly.</title>
        <authorList>
            <person name="Kim J.-G."/>
        </authorList>
    </citation>
    <scope>NUCLEOTIDE SEQUENCE [LARGE SCALE GENOMIC DNA]</scope>
    <source>
        <strain evidence="2 3">MJM4426</strain>
    </source>
</reference>
<accession>A0A1D8GA24</accession>
<dbReference type="AlphaFoldDB" id="A0A1D8GA24"/>
<feature type="compositionally biased region" description="Low complexity" evidence="1">
    <location>
        <begin position="49"/>
        <end position="59"/>
    </location>
</feature>
<dbReference type="KEGG" id="srn:A4G23_05186"/>
<proteinExistence type="predicted"/>
<sequence>MSPTVSTPRSARSKAADAPMPSATATSEPGTAGAALRRTRIRARPPAPTRAVRPLVAPRSPTRVHTFSKKSPGPPLRPSSFGSWPAMIVSARPTMKPFITGSETKDARKPRRSAPPRSAAPPTVRARAAVIAAKRAPEPSAASPTTAADSAAVAAIGPTTRCAELPRAA</sequence>
<organism evidence="2 3">
    <name type="scientific">Streptomyces rubrolavendulae</name>
    <dbReference type="NCBI Taxonomy" id="285473"/>
    <lineage>
        <taxon>Bacteria</taxon>
        <taxon>Bacillati</taxon>
        <taxon>Actinomycetota</taxon>
        <taxon>Actinomycetes</taxon>
        <taxon>Kitasatosporales</taxon>
        <taxon>Streptomycetaceae</taxon>
        <taxon>Streptomyces</taxon>
    </lineage>
</organism>
<name>A0A1D8GA24_9ACTN</name>
<feature type="compositionally biased region" description="Polar residues" evidence="1">
    <location>
        <begin position="1"/>
        <end position="10"/>
    </location>
</feature>
<keyword evidence="3" id="KW-1185">Reference proteome</keyword>
<feature type="compositionally biased region" description="Low complexity" evidence="1">
    <location>
        <begin position="115"/>
        <end position="151"/>
    </location>
</feature>
<evidence type="ECO:0000313" key="3">
    <source>
        <dbReference type="Proteomes" id="UP000095349"/>
    </source>
</evidence>
<gene>
    <name evidence="2" type="ORF">A4G23_05186</name>
</gene>